<organism evidence="1 2">
    <name type="scientific">Choanephora cucurbitarum</name>
    <dbReference type="NCBI Taxonomy" id="101091"/>
    <lineage>
        <taxon>Eukaryota</taxon>
        <taxon>Fungi</taxon>
        <taxon>Fungi incertae sedis</taxon>
        <taxon>Mucoromycota</taxon>
        <taxon>Mucoromycotina</taxon>
        <taxon>Mucoromycetes</taxon>
        <taxon>Mucorales</taxon>
        <taxon>Mucorineae</taxon>
        <taxon>Choanephoraceae</taxon>
        <taxon>Choanephoroideae</taxon>
        <taxon>Choanephora</taxon>
    </lineage>
</organism>
<reference evidence="1 2" key="1">
    <citation type="submission" date="2016-03" db="EMBL/GenBank/DDBJ databases">
        <title>Choanephora cucurbitarum.</title>
        <authorList>
            <person name="Min B."/>
            <person name="Park H."/>
            <person name="Park J.-H."/>
            <person name="Shin H.-D."/>
            <person name="Choi I.-G."/>
        </authorList>
    </citation>
    <scope>NUCLEOTIDE SEQUENCE [LARGE SCALE GENOMIC DNA]</scope>
    <source>
        <strain evidence="1 2">KUS-F28377</strain>
    </source>
</reference>
<dbReference type="InParanoid" id="A0A1C7NJH8"/>
<evidence type="ECO:0000313" key="2">
    <source>
        <dbReference type="Proteomes" id="UP000093000"/>
    </source>
</evidence>
<accession>A0A1C7NJH8</accession>
<keyword evidence="2" id="KW-1185">Reference proteome</keyword>
<comment type="caution">
    <text evidence="1">The sequence shown here is derived from an EMBL/GenBank/DDBJ whole genome shotgun (WGS) entry which is preliminary data.</text>
</comment>
<gene>
    <name evidence="1" type="ORF">A0J61_04491</name>
</gene>
<sequence>MEFCNSRVVYFEGGKEGELSANEDTYMHSIASGVEVCYTTFSIDYHYKMSLGICCLNVKNGWAFALKTLQFGDLKAAPVFMKR</sequence>
<proteinExistence type="predicted"/>
<name>A0A1C7NJH8_9FUNG</name>
<protein>
    <submittedName>
        <fullName evidence="1">Uncharacterized protein</fullName>
    </submittedName>
</protein>
<evidence type="ECO:0000313" key="1">
    <source>
        <dbReference type="EMBL" id="OBZ87454.1"/>
    </source>
</evidence>
<dbReference type="EMBL" id="LUGH01000221">
    <property type="protein sequence ID" value="OBZ87454.1"/>
    <property type="molecule type" value="Genomic_DNA"/>
</dbReference>
<dbReference type="Proteomes" id="UP000093000">
    <property type="component" value="Unassembled WGS sequence"/>
</dbReference>
<dbReference type="AlphaFoldDB" id="A0A1C7NJH8"/>